<dbReference type="AlphaFoldDB" id="A0A1I8FW89"/>
<accession>A0A1I8FW89</accession>
<protein>
    <submittedName>
        <fullName evidence="3">FAM184 domain-containing protein</fullName>
    </submittedName>
</protein>
<feature type="region of interest" description="Disordered" evidence="1">
    <location>
        <begin position="93"/>
        <end position="126"/>
    </location>
</feature>
<sequence length="126" mass="14257">MDRSLMEALATQSEIRDSKEDEIEALGARHKSEVEQIEQKYAEEFDELESHHNTELREMQKRLAAKFNKEKAELVAGFEAQLESVRQSKAELEAQLQSQPSAPTLLDSCSQFDAGDSEPVISQETM</sequence>
<name>A0A1I8FW89_9PLAT</name>
<reference evidence="3" key="1">
    <citation type="submission" date="2016-11" db="UniProtKB">
        <authorList>
            <consortium name="WormBaseParasite"/>
        </authorList>
    </citation>
    <scope>IDENTIFICATION</scope>
</reference>
<organism evidence="2 3">
    <name type="scientific">Macrostomum lignano</name>
    <dbReference type="NCBI Taxonomy" id="282301"/>
    <lineage>
        <taxon>Eukaryota</taxon>
        <taxon>Metazoa</taxon>
        <taxon>Spiralia</taxon>
        <taxon>Lophotrochozoa</taxon>
        <taxon>Platyhelminthes</taxon>
        <taxon>Rhabditophora</taxon>
        <taxon>Macrostomorpha</taxon>
        <taxon>Macrostomida</taxon>
        <taxon>Macrostomidae</taxon>
        <taxon>Macrostomum</taxon>
    </lineage>
</organism>
<dbReference type="WBParaSite" id="maker-uti_cns_0000169-snap-gene-0.9-mRNA-1">
    <property type="protein sequence ID" value="maker-uti_cns_0000169-snap-gene-0.9-mRNA-1"/>
    <property type="gene ID" value="maker-uti_cns_0000169-snap-gene-0.9"/>
</dbReference>
<dbReference type="Proteomes" id="UP000095280">
    <property type="component" value="Unplaced"/>
</dbReference>
<evidence type="ECO:0000313" key="2">
    <source>
        <dbReference type="Proteomes" id="UP000095280"/>
    </source>
</evidence>
<evidence type="ECO:0000313" key="3">
    <source>
        <dbReference type="WBParaSite" id="maker-uti_cns_0000169-snap-gene-0.9-mRNA-1"/>
    </source>
</evidence>
<feature type="compositionally biased region" description="Polar residues" evidence="1">
    <location>
        <begin position="95"/>
        <end position="111"/>
    </location>
</feature>
<keyword evidence="2" id="KW-1185">Reference proteome</keyword>
<evidence type="ECO:0000256" key="1">
    <source>
        <dbReference type="SAM" id="MobiDB-lite"/>
    </source>
</evidence>
<proteinExistence type="predicted"/>